<gene>
    <name evidence="1" type="ORF">PQO05_01980</name>
</gene>
<sequence length="229" mass="25663">MLSYGQQVEAIRGIVFKKGMLEKIAGANITNLKTNVTTSSNLYGEFNAKVSVGDTLLIIKDGYTPFKQAIGNFSTLYISLLPVIALNEVQVKGQTKKQELSGFMNDYRSKGIYYDGKPSVLNYITNPITSLYEAFGKAPSQARNFARFAKTEQEATEVDKKYTPEIVSRTTGMQGDSVRLFMLSYRPSHDDIAKWDDYEIILYIKKSYASFKKNGAIVPVNIFKQPSNN</sequence>
<accession>A0ABY7T904</accession>
<proteinExistence type="predicted"/>
<organism evidence="1 2">
    <name type="scientific">Mucilaginibacter jinjuensis</name>
    <dbReference type="NCBI Taxonomy" id="1176721"/>
    <lineage>
        <taxon>Bacteria</taxon>
        <taxon>Pseudomonadati</taxon>
        <taxon>Bacteroidota</taxon>
        <taxon>Sphingobacteriia</taxon>
        <taxon>Sphingobacteriales</taxon>
        <taxon>Sphingobacteriaceae</taxon>
        <taxon>Mucilaginibacter</taxon>
    </lineage>
</organism>
<protein>
    <recommendedName>
        <fullName evidence="3">Carboxypeptidase-like protein</fullName>
    </recommendedName>
</protein>
<reference evidence="1 2" key="1">
    <citation type="submission" date="2023-02" db="EMBL/GenBank/DDBJ databases">
        <title>Genome sequence of Mucilaginibacter jinjuensis strain KACC 16571.</title>
        <authorList>
            <person name="Kim S."/>
            <person name="Heo J."/>
            <person name="Kwon S.-W."/>
        </authorList>
    </citation>
    <scope>NUCLEOTIDE SEQUENCE [LARGE SCALE GENOMIC DNA]</scope>
    <source>
        <strain evidence="1 2">KACC 16571</strain>
    </source>
</reference>
<name>A0ABY7T904_9SPHI</name>
<dbReference type="Proteomes" id="UP001216139">
    <property type="component" value="Chromosome"/>
</dbReference>
<evidence type="ECO:0008006" key="3">
    <source>
        <dbReference type="Google" id="ProtNLM"/>
    </source>
</evidence>
<dbReference type="InterPro" id="IPR008969">
    <property type="entry name" value="CarboxyPept-like_regulatory"/>
</dbReference>
<dbReference type="EMBL" id="CP117167">
    <property type="protein sequence ID" value="WCT12699.1"/>
    <property type="molecule type" value="Genomic_DNA"/>
</dbReference>
<evidence type="ECO:0000313" key="1">
    <source>
        <dbReference type="EMBL" id="WCT12699.1"/>
    </source>
</evidence>
<dbReference type="SUPFAM" id="SSF49464">
    <property type="entry name" value="Carboxypeptidase regulatory domain-like"/>
    <property type="match status" value="1"/>
</dbReference>
<dbReference type="RefSeq" id="WP_273630961.1">
    <property type="nucleotide sequence ID" value="NZ_CP117167.1"/>
</dbReference>
<keyword evidence="2" id="KW-1185">Reference proteome</keyword>
<evidence type="ECO:0000313" key="2">
    <source>
        <dbReference type="Proteomes" id="UP001216139"/>
    </source>
</evidence>